<dbReference type="InterPro" id="IPR050281">
    <property type="entry name" value="Flavin_monoamine_oxidase"/>
</dbReference>
<dbReference type="KEGG" id="char:105908044"/>
<dbReference type="InterPro" id="IPR036188">
    <property type="entry name" value="FAD/NAD-bd_sf"/>
</dbReference>
<dbReference type="AlphaFoldDB" id="A0A6P3W8C4"/>
<feature type="domain" description="Amine oxidase" evidence="4">
    <location>
        <begin position="15"/>
        <end position="488"/>
    </location>
</feature>
<keyword evidence="3" id="KW-0274">FAD</keyword>
<dbReference type="RefSeq" id="XP_012691956.2">
    <property type="nucleotide sequence ID" value="XM_012836502.3"/>
</dbReference>
<evidence type="ECO:0000256" key="2">
    <source>
        <dbReference type="ARBA" id="ARBA00022630"/>
    </source>
</evidence>
<evidence type="ECO:0000259" key="4">
    <source>
        <dbReference type="Pfam" id="PF01593"/>
    </source>
</evidence>
<dbReference type="Proteomes" id="UP000515152">
    <property type="component" value="Chromosome 2"/>
</dbReference>
<dbReference type="SUPFAM" id="SSF51905">
    <property type="entry name" value="FAD/NAD(P)-binding domain"/>
    <property type="match status" value="1"/>
</dbReference>
<dbReference type="GO" id="GO:0046592">
    <property type="term" value="F:polyamine oxidase activity"/>
    <property type="evidence" value="ECO:0007669"/>
    <property type="project" value="TreeGrafter"/>
</dbReference>
<dbReference type="Pfam" id="PF01593">
    <property type="entry name" value="Amino_oxidase"/>
    <property type="match status" value="1"/>
</dbReference>
<protein>
    <submittedName>
        <fullName evidence="6">Spermine oxidase</fullName>
    </submittedName>
</protein>
<dbReference type="PANTHER" id="PTHR10742">
    <property type="entry name" value="FLAVIN MONOAMINE OXIDASE"/>
    <property type="match status" value="1"/>
</dbReference>
<reference evidence="6" key="1">
    <citation type="submission" date="2025-08" db="UniProtKB">
        <authorList>
            <consortium name="RefSeq"/>
        </authorList>
    </citation>
    <scope>IDENTIFICATION</scope>
</reference>
<organism evidence="5 6">
    <name type="scientific">Clupea harengus</name>
    <name type="common">Atlantic herring</name>
    <dbReference type="NCBI Taxonomy" id="7950"/>
    <lineage>
        <taxon>Eukaryota</taxon>
        <taxon>Metazoa</taxon>
        <taxon>Chordata</taxon>
        <taxon>Craniata</taxon>
        <taxon>Vertebrata</taxon>
        <taxon>Euteleostomi</taxon>
        <taxon>Actinopterygii</taxon>
        <taxon>Neopterygii</taxon>
        <taxon>Teleostei</taxon>
        <taxon>Clupei</taxon>
        <taxon>Clupeiformes</taxon>
        <taxon>Clupeoidei</taxon>
        <taxon>Clupeidae</taxon>
        <taxon>Clupea</taxon>
    </lineage>
</organism>
<gene>
    <name evidence="6" type="primary">zgc:66484</name>
</gene>
<comment type="cofactor">
    <cofactor evidence="1">
        <name>FAD</name>
        <dbReference type="ChEBI" id="CHEBI:57692"/>
    </cofactor>
</comment>
<dbReference type="OrthoDB" id="2019015at2759"/>
<accession>A0A6P3W8C4</accession>
<dbReference type="Gene3D" id="3.50.50.60">
    <property type="entry name" value="FAD/NAD(P)-binding domain"/>
    <property type="match status" value="1"/>
</dbReference>
<evidence type="ECO:0000256" key="3">
    <source>
        <dbReference type="ARBA" id="ARBA00022827"/>
    </source>
</evidence>
<proteinExistence type="predicted"/>
<dbReference type="InterPro" id="IPR002937">
    <property type="entry name" value="Amino_oxidase"/>
</dbReference>
<dbReference type="GeneID" id="105908044"/>
<dbReference type="Gene3D" id="3.90.660.10">
    <property type="match status" value="1"/>
</dbReference>
<name>A0A6P3W8C4_CLUHA</name>
<keyword evidence="5" id="KW-1185">Reference proteome</keyword>
<dbReference type="SUPFAM" id="SSF54373">
    <property type="entry name" value="FAD-linked reductases, C-terminal domain"/>
    <property type="match status" value="1"/>
</dbReference>
<keyword evidence="2" id="KW-0285">Flavoprotein</keyword>
<evidence type="ECO:0000313" key="6">
    <source>
        <dbReference type="RefSeq" id="XP_012691956.2"/>
    </source>
</evidence>
<dbReference type="PANTHER" id="PTHR10742:SF377">
    <property type="entry name" value="SPERMINE OXIDASE-LIKE"/>
    <property type="match status" value="1"/>
</dbReference>
<evidence type="ECO:0000256" key="1">
    <source>
        <dbReference type="ARBA" id="ARBA00001974"/>
    </source>
</evidence>
<evidence type="ECO:0000313" key="5">
    <source>
        <dbReference type="Proteomes" id="UP000515152"/>
    </source>
</evidence>
<sequence length="492" mass="54094">MNRLTAKVVVIGAGFAGLAAAATLFEAGFQHVQVLEAMGRVGGRVHTIRPFGSDIIELGANWIHGQEGNPLFQLGQEHGLLSECFSASTKMCLPGSVTLSDYFFKEDGRFLQAEDVEPVCAHFSQLTSRAFDSELEDRHRCLSLGGYLDDAFAESPLAATEDGLKVFEWCKRCECTDEASSSLYEVSASQIGHYVALEGGFFNSLGPGGYQAFIDILLKRLPAGVVMTNTPVANIEWALNGGDQGKEPTHPVRVVCEDGQSFEADHVMVTVSLGVLKQRAALMFRPPLPDTKMAAIERLDIGTVDKIYLRFPERFWPEDCAGIQLVWDKGPEDAAVYNSELEGEAWKETWYKKVCGFDTVARHANVLCGWITGREALHMETLEDEEVGEVCERLLRSFTGWSVPEVSQVLISRWGCDPYVRGSYTFVPPGVLAEKEHGALAAPLPLKPSSADRKPLQVLFAGEATHVNFYTTTHGAYLSGIREAQRLINFYA</sequence>